<dbReference type="InterPro" id="IPR017946">
    <property type="entry name" value="PLC-like_Pdiesterase_TIM-brl"/>
</dbReference>
<dbReference type="PANTHER" id="PTHR43620">
    <property type="entry name" value="GLYCEROPHOSPHORYL DIESTER PHOSPHODIESTERASE"/>
    <property type="match status" value="1"/>
</dbReference>
<dbReference type="EMBL" id="BQKI01000072">
    <property type="protein sequence ID" value="GJN15804.1"/>
    <property type="molecule type" value="Genomic_DNA"/>
</dbReference>
<organism evidence="10 11">
    <name type="scientific">Eleusine coracana subsp. coracana</name>
    <dbReference type="NCBI Taxonomy" id="191504"/>
    <lineage>
        <taxon>Eukaryota</taxon>
        <taxon>Viridiplantae</taxon>
        <taxon>Streptophyta</taxon>
        <taxon>Embryophyta</taxon>
        <taxon>Tracheophyta</taxon>
        <taxon>Spermatophyta</taxon>
        <taxon>Magnoliopsida</taxon>
        <taxon>Liliopsida</taxon>
        <taxon>Poales</taxon>
        <taxon>Poaceae</taxon>
        <taxon>PACMAD clade</taxon>
        <taxon>Chloridoideae</taxon>
        <taxon>Cynodonteae</taxon>
        <taxon>Eleusininae</taxon>
        <taxon>Eleusine</taxon>
    </lineage>
</organism>
<feature type="domain" description="GP-PDE" evidence="9">
    <location>
        <begin position="243"/>
        <end position="546"/>
    </location>
</feature>
<feature type="domain" description="GP-PDE" evidence="9">
    <location>
        <begin position="58"/>
        <end position="167"/>
    </location>
</feature>
<evidence type="ECO:0000256" key="8">
    <source>
        <dbReference type="SAM" id="SignalP"/>
    </source>
</evidence>
<reference evidence="10" key="2">
    <citation type="submission" date="2021-12" db="EMBL/GenBank/DDBJ databases">
        <title>Resequencing data analysis of finger millet.</title>
        <authorList>
            <person name="Hatakeyama M."/>
            <person name="Aluri S."/>
            <person name="Balachadran M.T."/>
            <person name="Sivarajan S.R."/>
            <person name="Poveda L."/>
            <person name="Shimizu-Inatsugi R."/>
            <person name="Schlapbach R."/>
            <person name="Sreeman S.M."/>
            <person name="Shimizu K.K."/>
        </authorList>
    </citation>
    <scope>NUCLEOTIDE SEQUENCE</scope>
</reference>
<evidence type="ECO:0000256" key="5">
    <source>
        <dbReference type="ARBA" id="ARBA00023180"/>
    </source>
</evidence>
<comment type="catalytic activity">
    <reaction evidence="6">
        <text>a sn-glycero-3-phosphodiester + H2O = an alcohol + sn-glycerol 3-phosphate + H(+)</text>
        <dbReference type="Rhea" id="RHEA:12969"/>
        <dbReference type="ChEBI" id="CHEBI:15377"/>
        <dbReference type="ChEBI" id="CHEBI:15378"/>
        <dbReference type="ChEBI" id="CHEBI:30879"/>
        <dbReference type="ChEBI" id="CHEBI:57597"/>
        <dbReference type="ChEBI" id="CHEBI:83408"/>
        <dbReference type="EC" id="3.1.4.46"/>
    </reaction>
</comment>
<dbReference type="EC" id="3.1.4.46" evidence="1"/>
<evidence type="ECO:0000313" key="11">
    <source>
        <dbReference type="Proteomes" id="UP001054889"/>
    </source>
</evidence>
<evidence type="ECO:0000256" key="3">
    <source>
        <dbReference type="ARBA" id="ARBA00022798"/>
    </source>
</evidence>
<dbReference type="InterPro" id="IPR030395">
    <property type="entry name" value="GP_PDE_dom"/>
</dbReference>
<dbReference type="FunFam" id="3.20.20.190:FF:000011">
    <property type="entry name" value="Glycerophosphodiester phosphodiesterase GDPDL3"/>
    <property type="match status" value="1"/>
</dbReference>
<dbReference type="PANTHER" id="PTHR43620:SF6">
    <property type="entry name" value="GLYCEROPHOSPHODIESTER PHOSPHODIESTERASE"/>
    <property type="match status" value="1"/>
</dbReference>
<feature type="compositionally biased region" description="Polar residues" evidence="7">
    <location>
        <begin position="599"/>
        <end position="617"/>
    </location>
</feature>
<dbReference type="GO" id="GO:0006071">
    <property type="term" value="P:glycerol metabolic process"/>
    <property type="evidence" value="ECO:0007669"/>
    <property type="project" value="UniProtKB-KW"/>
</dbReference>
<evidence type="ECO:0000259" key="9">
    <source>
        <dbReference type="PROSITE" id="PS51704"/>
    </source>
</evidence>
<keyword evidence="5" id="KW-0325">Glycoprotein</keyword>
<evidence type="ECO:0000256" key="4">
    <source>
        <dbReference type="ARBA" id="ARBA00022801"/>
    </source>
</evidence>
<dbReference type="PROSITE" id="PS51704">
    <property type="entry name" value="GP_PDE"/>
    <property type="match status" value="2"/>
</dbReference>
<keyword evidence="3" id="KW-0319">Glycerol metabolism</keyword>
<keyword evidence="4" id="KW-0378">Hydrolase</keyword>
<evidence type="ECO:0000256" key="2">
    <source>
        <dbReference type="ARBA" id="ARBA00022729"/>
    </source>
</evidence>
<evidence type="ECO:0000313" key="10">
    <source>
        <dbReference type="EMBL" id="GJN15804.1"/>
    </source>
</evidence>
<evidence type="ECO:0000256" key="6">
    <source>
        <dbReference type="ARBA" id="ARBA00047512"/>
    </source>
</evidence>
<sequence>MRRSSGHGGGGGGGVGGGVVPAASLAALLCCLVALASGAAAQRPPLPPTYKTLSGDAPLIIAQGGFSGILPDSSQGAYAFGVLASAPDTSSWCNVQLTRDGVGICLRDIDMQNCTTVSMVYPAGQKTYVINGVQKTGWFPMDFNMSELQSVALTSDNYLRPHTSIVTEAHNAGLEVYAADFANDRVIPYNYSYDPLEEYLSFVNSDHYRFSVDGVLSDHPITASEAIGCFVNLNSTKVNHENPLVISHNGASGDFPDCTDLAYRNAINDGADVIDCPIQVTSDGVLVCMSSVNLIDTTNVEQTSFSSLISSVSEIQSTPGIFTFNLTWDDLNSSTLKPKISSPLSSYILTRNPRYTNQGKFMKLSDFLEIGKDKDLFGVMIIIENAAFMASSLGFDIVDKVNTALSDAGYNNQTAKEVMIRSTDSAVLVKLKQQKTKCKLVYTLRPGIGDASPSSLVDMKKFAHAVVVDRTSVFALSGAFIIRKNNLVNNLQSAGLDVYVQVFRNEFVSQPLDYFGDATVEINNYVQLVNASGFITDFPKTVRRYKENSCTRLGNDIPIYMQYIKVGSLAQLAKVPAMAPMPTLNASSVEEPPLPPVASKNTSGGVPTPVTSPNPGSGPSDAHTATVSTSVLLAMVSAALLV</sequence>
<feature type="signal peptide" evidence="8">
    <location>
        <begin position="1"/>
        <end position="41"/>
    </location>
</feature>
<evidence type="ECO:0000256" key="7">
    <source>
        <dbReference type="SAM" id="MobiDB-lite"/>
    </source>
</evidence>
<protein>
    <recommendedName>
        <fullName evidence="1">glycerophosphodiester phosphodiesterase</fullName>
        <ecNumber evidence="1">3.1.4.46</ecNumber>
    </recommendedName>
</protein>
<accession>A0AAV5DYI2</accession>
<dbReference type="CDD" id="cd08604">
    <property type="entry name" value="GDPD_SHV3_repeat_2"/>
    <property type="match status" value="1"/>
</dbReference>
<feature type="region of interest" description="Disordered" evidence="7">
    <location>
        <begin position="586"/>
        <end position="624"/>
    </location>
</feature>
<dbReference type="Gene3D" id="3.20.20.190">
    <property type="entry name" value="Phosphatidylinositol (PI) phosphodiesterase"/>
    <property type="match status" value="3"/>
</dbReference>
<dbReference type="Proteomes" id="UP001054889">
    <property type="component" value="Unassembled WGS sequence"/>
</dbReference>
<dbReference type="AlphaFoldDB" id="A0AAV5DYI2"/>
<keyword evidence="2 8" id="KW-0732">Signal</keyword>
<gene>
    <name evidence="10" type="primary">gb02746</name>
    <name evidence="10" type="ORF">PR202_gb02746</name>
</gene>
<dbReference type="Pfam" id="PF03009">
    <property type="entry name" value="GDPD"/>
    <property type="match status" value="1"/>
</dbReference>
<keyword evidence="11" id="KW-1185">Reference proteome</keyword>
<dbReference type="SUPFAM" id="SSF51695">
    <property type="entry name" value="PLC-like phosphodiesterases"/>
    <property type="match status" value="3"/>
</dbReference>
<dbReference type="GO" id="GO:0006629">
    <property type="term" value="P:lipid metabolic process"/>
    <property type="evidence" value="ECO:0007669"/>
    <property type="project" value="InterPro"/>
</dbReference>
<evidence type="ECO:0000256" key="1">
    <source>
        <dbReference type="ARBA" id="ARBA00012247"/>
    </source>
</evidence>
<reference evidence="10" key="1">
    <citation type="journal article" date="2018" name="DNA Res.">
        <title>Multiple hybrid de novo genome assembly of finger millet, an orphan allotetraploid crop.</title>
        <authorList>
            <person name="Hatakeyama M."/>
            <person name="Aluri S."/>
            <person name="Balachadran M.T."/>
            <person name="Sivarajan S.R."/>
            <person name="Patrignani A."/>
            <person name="Gruter S."/>
            <person name="Poveda L."/>
            <person name="Shimizu-Inatsugi R."/>
            <person name="Baeten J."/>
            <person name="Francoijs K.J."/>
            <person name="Nataraja K.N."/>
            <person name="Reddy Y.A.N."/>
            <person name="Phadnis S."/>
            <person name="Ravikumar R.L."/>
            <person name="Schlapbach R."/>
            <person name="Sreeman S.M."/>
            <person name="Shimizu K.K."/>
        </authorList>
    </citation>
    <scope>NUCLEOTIDE SEQUENCE</scope>
</reference>
<dbReference type="GO" id="GO:0008889">
    <property type="term" value="F:glycerophosphodiester phosphodiesterase activity"/>
    <property type="evidence" value="ECO:0007669"/>
    <property type="project" value="UniProtKB-EC"/>
</dbReference>
<proteinExistence type="predicted"/>
<comment type="caution">
    <text evidence="10">The sequence shown here is derived from an EMBL/GenBank/DDBJ whole genome shotgun (WGS) entry which is preliminary data.</text>
</comment>
<name>A0AAV5DYI2_ELECO</name>
<feature type="chain" id="PRO_5043719412" description="glycerophosphodiester phosphodiesterase" evidence="8">
    <location>
        <begin position="42"/>
        <end position="642"/>
    </location>
</feature>